<dbReference type="Gene3D" id="3.90.1150.10">
    <property type="entry name" value="Aspartate Aminotransferase, domain 1"/>
    <property type="match status" value="1"/>
</dbReference>
<evidence type="ECO:0000256" key="4">
    <source>
        <dbReference type="ARBA" id="ARBA00011738"/>
    </source>
</evidence>
<evidence type="ECO:0000256" key="6">
    <source>
        <dbReference type="ARBA" id="ARBA00022756"/>
    </source>
</evidence>
<dbReference type="PROSITE" id="PS00599">
    <property type="entry name" value="AA_TRANSFER_CLASS_2"/>
    <property type="match status" value="1"/>
</dbReference>
<keyword evidence="12" id="KW-1185">Reference proteome</keyword>
<dbReference type="InterPro" id="IPR015424">
    <property type="entry name" value="PyrdxlP-dep_Trfase"/>
</dbReference>
<dbReference type="SUPFAM" id="SSF53383">
    <property type="entry name" value="PLP-dependent transferases"/>
    <property type="match status" value="1"/>
</dbReference>
<dbReference type="PANTHER" id="PTHR13693:SF3">
    <property type="entry name" value="LD36009P"/>
    <property type="match status" value="1"/>
</dbReference>
<comment type="cofactor">
    <cofactor evidence="1 9">
        <name>pyridoxal 5'-phosphate</name>
        <dbReference type="ChEBI" id="CHEBI:597326"/>
    </cofactor>
</comment>
<keyword evidence="5 9" id="KW-0808">Transferase</keyword>
<dbReference type="EMBL" id="JBDXSU010000001">
    <property type="protein sequence ID" value="MFB5188689.1"/>
    <property type="molecule type" value="Genomic_DNA"/>
</dbReference>
<comment type="similarity">
    <text evidence="3 9">Belongs to the class-II pyridoxal-phosphate-dependent aminotransferase family. BioF subfamily.</text>
</comment>
<evidence type="ECO:0000256" key="8">
    <source>
        <dbReference type="ARBA" id="ARBA00047715"/>
    </source>
</evidence>
<name>A0ABV5A8M2_9BACL</name>
<comment type="function">
    <text evidence="9">Catalyzes the decarboxylative condensation of pimeloyl-[acyl-carrier protein] and L-alanine to produce 8-amino-7-oxononanoate (AON), [acyl-carrier protein], and carbon dioxide.</text>
</comment>
<proteinExistence type="inferred from homology"/>
<keyword evidence="6" id="KW-0093">Biotin biosynthesis</keyword>
<dbReference type="Pfam" id="PF00155">
    <property type="entry name" value="Aminotran_1_2"/>
    <property type="match status" value="1"/>
</dbReference>
<dbReference type="EC" id="2.3.1.47" evidence="9"/>
<dbReference type="InterPro" id="IPR015421">
    <property type="entry name" value="PyrdxlP-dep_Trfase_major"/>
</dbReference>
<dbReference type="CDD" id="cd06454">
    <property type="entry name" value="KBL_like"/>
    <property type="match status" value="1"/>
</dbReference>
<evidence type="ECO:0000313" key="11">
    <source>
        <dbReference type="EMBL" id="MFB5188689.1"/>
    </source>
</evidence>
<comment type="subunit">
    <text evidence="4 9">Homodimer.</text>
</comment>
<dbReference type="InterPro" id="IPR004723">
    <property type="entry name" value="AONS_Archaea/Proteobacteria"/>
</dbReference>
<evidence type="ECO:0000256" key="9">
    <source>
        <dbReference type="RuleBase" id="RU003693"/>
    </source>
</evidence>
<dbReference type="InterPro" id="IPR050087">
    <property type="entry name" value="AON_synthase_class-II"/>
</dbReference>
<accession>A0ABV5A8M2</accession>
<gene>
    <name evidence="11" type="primary">bioF</name>
    <name evidence="11" type="ORF">KKP3000_001122</name>
</gene>
<evidence type="ECO:0000256" key="7">
    <source>
        <dbReference type="ARBA" id="ARBA00022898"/>
    </source>
</evidence>
<keyword evidence="11" id="KW-0012">Acyltransferase</keyword>
<reference evidence="11 12" key="1">
    <citation type="journal article" date="2024" name="Int. J. Mol. Sci.">
        <title>Exploration of Alicyclobacillus spp. Genome in Search of Antibiotic Resistance.</title>
        <authorList>
            <person name="Bucka-Kolendo J."/>
            <person name="Kiousi D.E."/>
            <person name="Dekowska A."/>
            <person name="Mikolajczuk-Szczyrba A."/>
            <person name="Karadedos D.M."/>
            <person name="Michael P."/>
            <person name="Galanis A."/>
            <person name="Sokolowska B."/>
        </authorList>
    </citation>
    <scope>NUCLEOTIDE SEQUENCE [LARGE SCALE GENOMIC DNA]</scope>
    <source>
        <strain evidence="11 12">KKP 3000</strain>
    </source>
</reference>
<protein>
    <recommendedName>
        <fullName evidence="9">8-amino-7-ketopelargonate synthase</fullName>
        <ecNumber evidence="9">2.3.1.47</ecNumber>
    </recommendedName>
</protein>
<keyword evidence="7 9" id="KW-0663">Pyridoxal phosphate</keyword>
<feature type="domain" description="Aminotransferase class I/classII large" evidence="10">
    <location>
        <begin position="42"/>
        <end position="377"/>
    </location>
</feature>
<evidence type="ECO:0000256" key="3">
    <source>
        <dbReference type="ARBA" id="ARBA00010008"/>
    </source>
</evidence>
<dbReference type="InterPro" id="IPR001917">
    <property type="entry name" value="Aminotrans_II_pyridoxalP_BS"/>
</dbReference>
<dbReference type="PANTHER" id="PTHR13693">
    <property type="entry name" value="CLASS II AMINOTRANSFERASE/8-AMINO-7-OXONONANOATE SYNTHASE"/>
    <property type="match status" value="1"/>
</dbReference>
<dbReference type="InterPro" id="IPR015422">
    <property type="entry name" value="PyrdxlP-dep_Trfase_small"/>
</dbReference>
<evidence type="ECO:0000256" key="1">
    <source>
        <dbReference type="ARBA" id="ARBA00001933"/>
    </source>
</evidence>
<evidence type="ECO:0000256" key="2">
    <source>
        <dbReference type="ARBA" id="ARBA00004746"/>
    </source>
</evidence>
<evidence type="ECO:0000313" key="12">
    <source>
        <dbReference type="Proteomes" id="UP001579974"/>
    </source>
</evidence>
<comment type="pathway">
    <text evidence="2 9">Cofactor biosynthesis; biotin biosynthesis.</text>
</comment>
<dbReference type="NCBIfam" id="TIGR00858">
    <property type="entry name" value="bioF"/>
    <property type="match status" value="1"/>
</dbReference>
<dbReference type="GO" id="GO:0008710">
    <property type="term" value="F:8-amino-7-oxononanoate synthase activity"/>
    <property type="evidence" value="ECO:0007669"/>
    <property type="project" value="UniProtKB-EC"/>
</dbReference>
<dbReference type="Proteomes" id="UP001579974">
    <property type="component" value="Unassembled WGS sequence"/>
</dbReference>
<evidence type="ECO:0000256" key="5">
    <source>
        <dbReference type="ARBA" id="ARBA00022679"/>
    </source>
</evidence>
<dbReference type="InterPro" id="IPR004839">
    <property type="entry name" value="Aminotransferase_I/II_large"/>
</dbReference>
<comment type="caution">
    <text evidence="11">The sequence shown here is derived from an EMBL/GenBank/DDBJ whole genome shotgun (WGS) entry which is preliminary data.</text>
</comment>
<evidence type="ECO:0000259" key="10">
    <source>
        <dbReference type="Pfam" id="PF00155"/>
    </source>
</evidence>
<sequence length="390" mass="41673">MERLQNRLNDLTEAGLYRRLRTMESASAPRVQVDGRTLVMCAANNYLGLADDDRIRTAAIAAVVRYGTGASGSRLITGTTELHLHLEAALATLKQAEAALVFNTGYMANLAALSSLVGAGDTIFSDELNHASIIDGCRQSKAAVVVYRHNDMDDLCQKLKDSPNSGQRLIVTDGVFSMDGDLANLPAIVDLAEAYDAWVMVDDAHATGVFGEHGAGTADYFGLPPSRVHIQVGTLSKAIAAEGGFIAGSSVLVDYLRNCARPFIFSTALSPPVIGAALCALDIIKEGRAERDRLHKLSHRLRSGLLDAGFVVVAGEAPIIPIILGDPERTLQYSRHLEDHGVFATAIRPPTVPPGTSRIRLTLMATHSDEDIEHILTACTKAGRELGVIS</sequence>
<comment type="catalytic activity">
    <reaction evidence="8 9">
        <text>6-carboxyhexanoyl-[ACP] + L-alanine + H(+) = (8S)-8-amino-7-oxononanoate + holo-[ACP] + CO2</text>
        <dbReference type="Rhea" id="RHEA:42288"/>
        <dbReference type="Rhea" id="RHEA-COMP:9685"/>
        <dbReference type="Rhea" id="RHEA-COMP:9955"/>
        <dbReference type="ChEBI" id="CHEBI:15378"/>
        <dbReference type="ChEBI" id="CHEBI:16526"/>
        <dbReference type="ChEBI" id="CHEBI:57972"/>
        <dbReference type="ChEBI" id="CHEBI:64479"/>
        <dbReference type="ChEBI" id="CHEBI:78846"/>
        <dbReference type="ChEBI" id="CHEBI:149468"/>
        <dbReference type="EC" id="2.3.1.47"/>
    </reaction>
</comment>
<organism evidence="11 12">
    <name type="scientific">Alicyclobacillus fastidiosus</name>
    <dbReference type="NCBI Taxonomy" id="392011"/>
    <lineage>
        <taxon>Bacteria</taxon>
        <taxon>Bacillati</taxon>
        <taxon>Bacillota</taxon>
        <taxon>Bacilli</taxon>
        <taxon>Bacillales</taxon>
        <taxon>Alicyclobacillaceae</taxon>
        <taxon>Alicyclobacillus</taxon>
    </lineage>
</organism>
<dbReference type="Gene3D" id="3.40.640.10">
    <property type="entry name" value="Type I PLP-dependent aspartate aminotransferase-like (Major domain)"/>
    <property type="match status" value="1"/>
</dbReference>